<dbReference type="Proteomes" id="UP000298196">
    <property type="component" value="Unassembled WGS sequence"/>
</dbReference>
<feature type="non-terminal residue" evidence="1">
    <location>
        <position position="1"/>
    </location>
</feature>
<evidence type="ECO:0000313" key="2">
    <source>
        <dbReference type="Proteomes" id="UP000298196"/>
    </source>
</evidence>
<keyword evidence="2" id="KW-1185">Reference proteome</keyword>
<comment type="caution">
    <text evidence="1">The sequence shown here is derived from an EMBL/GenBank/DDBJ whole genome shotgun (WGS) entry which is preliminary data.</text>
</comment>
<evidence type="ECO:0000313" key="1">
    <source>
        <dbReference type="EMBL" id="TGD43401.1"/>
    </source>
</evidence>
<organism evidence="1 2">
    <name type="scientific">Salmonella enterica subsp. enterica serovar Poona</name>
    <dbReference type="NCBI Taxonomy" id="436295"/>
    <lineage>
        <taxon>Bacteria</taxon>
        <taxon>Pseudomonadati</taxon>
        <taxon>Pseudomonadota</taxon>
        <taxon>Gammaproteobacteria</taxon>
        <taxon>Enterobacterales</taxon>
        <taxon>Enterobacteriaceae</taxon>
        <taxon>Salmonella</taxon>
    </lineage>
</organism>
<accession>A0A4Z0KS64</accession>
<protein>
    <submittedName>
        <fullName evidence="1">Uncharacterized protein</fullName>
    </submittedName>
</protein>
<dbReference type="AlphaFoldDB" id="A0A4Z0KS64"/>
<proteinExistence type="predicted"/>
<reference evidence="1 2" key="1">
    <citation type="submission" date="2018-03" db="EMBL/GenBank/DDBJ databases">
        <title>Non-Typhoidal Salmonella genome sequencing and assembly.</title>
        <authorList>
            <person name="Matchawe C."/>
        </authorList>
    </citation>
    <scope>NUCLEOTIDE SEQUENCE [LARGE SCALE GENOMIC DNA]</scope>
    <source>
        <strain evidence="1 2">22sa</strain>
    </source>
</reference>
<dbReference type="EMBL" id="PYKI01002915">
    <property type="protein sequence ID" value="TGD43401.1"/>
    <property type="molecule type" value="Genomic_DNA"/>
</dbReference>
<gene>
    <name evidence="1" type="ORF">C9F07_29195</name>
</gene>
<sequence length="97" mass="11204">PLVSLGAYLWNTVFSSKSMTSQSIRFFALSLKGLSSYYNCVKNSVRILYIQFLSNLTSEICRLSLSPGRYNVHFTRTRTRRVRLTNFNLRKQGANFP</sequence>
<name>A0A4Z0KS64_SALET</name>